<name>S7MVW8_MYOBR</name>
<dbReference type="Gene3D" id="1.20.120.1240">
    <property type="entry name" value="Dynamin, middle domain"/>
    <property type="match status" value="1"/>
</dbReference>
<dbReference type="SMART" id="SM00302">
    <property type="entry name" value="GED"/>
    <property type="match status" value="1"/>
</dbReference>
<dbReference type="GO" id="GO:0008017">
    <property type="term" value="F:microtubule binding"/>
    <property type="evidence" value="ECO:0007669"/>
    <property type="project" value="TreeGrafter"/>
</dbReference>
<gene>
    <name evidence="5" type="ORF">D623_10032039</name>
</gene>
<dbReference type="Gene3D" id="2.30.29.30">
    <property type="entry name" value="Pleckstrin-homology domain (PH domain)/Phosphotyrosine-binding domain (PTB)"/>
    <property type="match status" value="1"/>
</dbReference>
<dbReference type="Pfam" id="PF02212">
    <property type="entry name" value="GED"/>
    <property type="match status" value="1"/>
</dbReference>
<dbReference type="InterPro" id="IPR011993">
    <property type="entry name" value="PH-like_dom_sf"/>
</dbReference>
<dbReference type="GO" id="GO:0005525">
    <property type="term" value="F:GTP binding"/>
    <property type="evidence" value="ECO:0007669"/>
    <property type="project" value="UniProtKB-KW"/>
</dbReference>
<organism evidence="5 6">
    <name type="scientific">Myotis brandtii</name>
    <name type="common">Brandt's bat</name>
    <dbReference type="NCBI Taxonomy" id="109478"/>
    <lineage>
        <taxon>Eukaryota</taxon>
        <taxon>Metazoa</taxon>
        <taxon>Chordata</taxon>
        <taxon>Craniata</taxon>
        <taxon>Vertebrata</taxon>
        <taxon>Euteleostomi</taxon>
        <taxon>Mammalia</taxon>
        <taxon>Eutheria</taxon>
        <taxon>Laurasiatheria</taxon>
        <taxon>Chiroptera</taxon>
        <taxon>Yangochiroptera</taxon>
        <taxon>Vespertilionidae</taxon>
        <taxon>Myotis</taxon>
    </lineage>
</organism>
<dbReference type="InterPro" id="IPR003130">
    <property type="entry name" value="GED"/>
</dbReference>
<evidence type="ECO:0000313" key="5">
    <source>
        <dbReference type="EMBL" id="EPQ08654.1"/>
    </source>
</evidence>
<protein>
    <submittedName>
        <fullName evidence="5">Dynamin-3</fullName>
    </submittedName>
</protein>
<sequence>MWTRSNCGDCEATVTRRRQRPKLSVTGLFTPDMAFEAIVKKQIVKLKGPSLKSVDLVMQELINTVKKCTKKLANFPRLCEETERIVANHIREREGKTKDQVLLLIDIQVSYINTNHEDFIGFANAQQRSSQVHKKNTIGNQVIRKGWLTISNIGIMKGGSKGYWFVLTAESLSWYKDDEEKEKKYMLPLDNLKVRDVEKSFMSSKHIFAIFNTEQRNVYKDYRFLELACDSQEDVDSWKASLLRAGVYPDKSLTENDENGQAENFSLDPQLERQVETIRNLVDSYMSIINKCIRDLIPKTIMHLMINNVKDFINSELLAQLYSSEDQNTLMEESAEQAQRRDEMLHMYQALKEALVIIGDINTATTFIPAPPPVDDSWIQHTRRSPPPSPTTQRRPTLSTPLARPGSGRGPPPAIPSPGPHSGAPPVPFRPGPLPPFPNSNDTYGAPPQVPSRPTRAPPSVPRYPHGSATSLNSWRKDVNSPNMFQVPNGLSKARRNQRGPMLGRNQQLCSTCQEVRMVQPRTMMIPNDLKHSFENCMSHRTKSLQPPKAQTEPRCSPDDISTESIHYRLPLLGPRAGAFRELLSDSYKALRGIQLSATPRKEPTGKTVRQ</sequence>
<evidence type="ECO:0000259" key="3">
    <source>
        <dbReference type="PROSITE" id="PS50003"/>
    </source>
</evidence>
<keyword evidence="1" id="KW-0254">Endocytosis</keyword>
<dbReference type="PROSITE" id="PS50003">
    <property type="entry name" value="PH_DOMAIN"/>
    <property type="match status" value="1"/>
</dbReference>
<dbReference type="PROSITE" id="PS51388">
    <property type="entry name" value="GED"/>
    <property type="match status" value="1"/>
</dbReference>
<dbReference type="Proteomes" id="UP000052978">
    <property type="component" value="Unassembled WGS sequence"/>
</dbReference>
<evidence type="ECO:0000256" key="1">
    <source>
        <dbReference type="ARBA" id="ARBA00022583"/>
    </source>
</evidence>
<dbReference type="SUPFAM" id="SSF50729">
    <property type="entry name" value="PH domain-like"/>
    <property type="match status" value="1"/>
</dbReference>
<feature type="compositionally biased region" description="Pro residues" evidence="2">
    <location>
        <begin position="448"/>
        <end position="462"/>
    </location>
</feature>
<dbReference type="GO" id="GO:0005886">
    <property type="term" value="C:plasma membrane"/>
    <property type="evidence" value="ECO:0007669"/>
    <property type="project" value="TreeGrafter"/>
</dbReference>
<feature type="compositionally biased region" description="Polar residues" evidence="2">
    <location>
        <begin position="468"/>
        <end position="486"/>
    </location>
</feature>
<dbReference type="FunFam" id="2.30.29.30:FF:000341">
    <property type="entry name" value="dynamin-3 isoform X1"/>
    <property type="match status" value="1"/>
</dbReference>
<dbReference type="GO" id="GO:0005737">
    <property type="term" value="C:cytoplasm"/>
    <property type="evidence" value="ECO:0007669"/>
    <property type="project" value="TreeGrafter"/>
</dbReference>
<dbReference type="InterPro" id="IPR000375">
    <property type="entry name" value="Dynamin_stalk"/>
</dbReference>
<dbReference type="SMART" id="SM00233">
    <property type="entry name" value="PH"/>
    <property type="match status" value="1"/>
</dbReference>
<feature type="domain" description="GED" evidence="4">
    <location>
        <begin position="275"/>
        <end position="366"/>
    </location>
</feature>
<evidence type="ECO:0000256" key="2">
    <source>
        <dbReference type="SAM" id="MobiDB-lite"/>
    </source>
</evidence>
<proteinExistence type="predicted"/>
<dbReference type="InterPro" id="IPR001849">
    <property type="entry name" value="PH_domain"/>
</dbReference>
<dbReference type="GO" id="GO:0031623">
    <property type="term" value="P:receptor internalization"/>
    <property type="evidence" value="ECO:0007669"/>
    <property type="project" value="TreeGrafter"/>
</dbReference>
<dbReference type="EMBL" id="KE162497">
    <property type="protein sequence ID" value="EPQ08654.1"/>
    <property type="molecule type" value="Genomic_DNA"/>
</dbReference>
<dbReference type="Pfam" id="PF15081">
    <property type="entry name" value="DUF4548"/>
    <property type="match status" value="1"/>
</dbReference>
<evidence type="ECO:0000259" key="4">
    <source>
        <dbReference type="PROSITE" id="PS51388"/>
    </source>
</evidence>
<dbReference type="InterPro" id="IPR022812">
    <property type="entry name" value="Dynamin"/>
</dbReference>
<feature type="region of interest" description="Disordered" evidence="2">
    <location>
        <begin position="372"/>
        <end position="486"/>
    </location>
</feature>
<keyword evidence="6" id="KW-1185">Reference proteome</keyword>
<accession>S7MVW8</accession>
<dbReference type="GO" id="GO:0005874">
    <property type="term" value="C:microtubule"/>
    <property type="evidence" value="ECO:0007669"/>
    <property type="project" value="TreeGrafter"/>
</dbReference>
<dbReference type="AlphaFoldDB" id="S7MVW8"/>
<feature type="compositionally biased region" description="Pro residues" evidence="2">
    <location>
        <begin position="410"/>
        <end position="438"/>
    </location>
</feature>
<dbReference type="GO" id="GO:0016185">
    <property type="term" value="P:synaptic vesicle budding from presynaptic endocytic zone membrane"/>
    <property type="evidence" value="ECO:0007669"/>
    <property type="project" value="TreeGrafter"/>
</dbReference>
<evidence type="ECO:0000313" key="6">
    <source>
        <dbReference type="Proteomes" id="UP000052978"/>
    </source>
</evidence>
<dbReference type="Pfam" id="PF01031">
    <property type="entry name" value="Dynamin_M"/>
    <property type="match status" value="1"/>
</dbReference>
<dbReference type="InterPro" id="IPR027845">
    <property type="entry name" value="DUF4548"/>
</dbReference>
<dbReference type="InterPro" id="IPR020850">
    <property type="entry name" value="GED_dom"/>
</dbReference>
<dbReference type="GO" id="GO:0003924">
    <property type="term" value="F:GTPase activity"/>
    <property type="evidence" value="ECO:0007669"/>
    <property type="project" value="InterPro"/>
</dbReference>
<feature type="compositionally biased region" description="Low complexity" evidence="2">
    <location>
        <begin position="391"/>
        <end position="406"/>
    </location>
</feature>
<dbReference type="PANTHER" id="PTHR11566">
    <property type="entry name" value="DYNAMIN"/>
    <property type="match status" value="1"/>
</dbReference>
<reference evidence="5 6" key="1">
    <citation type="journal article" date="2013" name="Nat. Commun.">
        <title>Genome analysis reveals insights into physiology and longevity of the Brandt's bat Myotis brandtii.</title>
        <authorList>
            <person name="Seim I."/>
            <person name="Fang X."/>
            <person name="Xiong Z."/>
            <person name="Lobanov A.V."/>
            <person name="Huang Z."/>
            <person name="Ma S."/>
            <person name="Feng Y."/>
            <person name="Turanov A.A."/>
            <person name="Zhu Y."/>
            <person name="Lenz T.L."/>
            <person name="Gerashchenko M.V."/>
            <person name="Fan D."/>
            <person name="Hee Yim S."/>
            <person name="Yao X."/>
            <person name="Jordan D."/>
            <person name="Xiong Y."/>
            <person name="Ma Y."/>
            <person name="Lyapunov A.N."/>
            <person name="Chen G."/>
            <person name="Kulakova O.I."/>
            <person name="Sun Y."/>
            <person name="Lee S.G."/>
            <person name="Bronson R.T."/>
            <person name="Moskalev A.A."/>
            <person name="Sunyaev S.R."/>
            <person name="Zhang G."/>
            <person name="Krogh A."/>
            <person name="Wang J."/>
            <person name="Gladyshev V.N."/>
        </authorList>
    </citation>
    <scope>NUCLEOTIDE SEQUENCE [LARGE SCALE GENOMIC DNA]</scope>
</reference>
<dbReference type="PANTHER" id="PTHR11566:SF54">
    <property type="entry name" value="DYNAMIN-3"/>
    <property type="match status" value="1"/>
</dbReference>
<dbReference type="Pfam" id="PF00169">
    <property type="entry name" value="PH"/>
    <property type="match status" value="1"/>
</dbReference>
<dbReference type="FunFam" id="1.20.120.1240:FF:000019">
    <property type="entry name" value="Dynamin 2"/>
    <property type="match status" value="1"/>
</dbReference>
<dbReference type="GO" id="GO:0098793">
    <property type="term" value="C:presynapse"/>
    <property type="evidence" value="ECO:0007669"/>
    <property type="project" value="GOC"/>
</dbReference>
<dbReference type="eggNOG" id="KOG0446">
    <property type="taxonomic scope" value="Eukaryota"/>
</dbReference>
<dbReference type="CDD" id="cd01256">
    <property type="entry name" value="PH_dynamin"/>
    <property type="match status" value="1"/>
</dbReference>
<feature type="domain" description="PH" evidence="3">
    <location>
        <begin position="141"/>
        <end position="247"/>
    </location>
</feature>